<keyword evidence="1" id="KW-0812">Transmembrane</keyword>
<protein>
    <submittedName>
        <fullName evidence="2">DUP/COS family protein</fullName>
    </submittedName>
</protein>
<reference evidence="2" key="2">
    <citation type="submission" date="2020-01" db="EMBL/GenBank/DDBJ databases">
        <title>Population-level Yeast Reference Genomes.</title>
        <authorList>
            <person name="Yue J.-X."/>
        </authorList>
    </citation>
    <scope>NUCLEOTIDE SEQUENCE</scope>
    <source>
        <strain evidence="2">CBS432</strain>
    </source>
</reference>
<organism evidence="2">
    <name type="scientific">Saccharomyces paradoxus</name>
    <name type="common">Yeast</name>
    <name type="synonym">Saccharomyces douglasii</name>
    <dbReference type="NCBI Taxonomy" id="27291"/>
    <lineage>
        <taxon>Eukaryota</taxon>
        <taxon>Fungi</taxon>
        <taxon>Dikarya</taxon>
        <taxon>Ascomycota</taxon>
        <taxon>Saccharomycotina</taxon>
        <taxon>Saccharomycetes</taxon>
        <taxon>Saccharomycetales</taxon>
        <taxon>Saccharomycetaceae</taxon>
        <taxon>Saccharomyces</taxon>
    </lineage>
</organism>
<reference evidence="2" key="3">
    <citation type="submission" date="2025-07" db="EMBL/GenBank/DDBJ databases">
        <authorList>
            <consortium name="NCBI Genome Project"/>
        </authorList>
    </citation>
    <scope>NUCLEOTIDE SEQUENCE</scope>
    <source>
        <strain evidence="2">CBS432</strain>
    </source>
</reference>
<feature type="transmembrane region" description="Helical" evidence="1">
    <location>
        <begin position="258"/>
        <end position="278"/>
    </location>
</feature>
<dbReference type="Pfam" id="PF00674">
    <property type="entry name" value="DUP"/>
    <property type="match status" value="2"/>
</dbReference>
<reference evidence="2" key="4">
    <citation type="submission" date="2025-08" db="UniProtKB">
        <authorList>
            <consortium name="RefSeq"/>
        </authorList>
    </citation>
    <scope>IDENTIFICATION</scope>
    <source>
        <strain evidence="2">CBS432</strain>
    </source>
</reference>
<dbReference type="KEGG" id="spao:SPAR_N00030"/>
<evidence type="ECO:0000256" key="1">
    <source>
        <dbReference type="SAM" id="Phobius"/>
    </source>
</evidence>
<dbReference type="AlphaFoldDB" id="A0A8B8UXY7"/>
<dbReference type="InterPro" id="IPR001142">
    <property type="entry name" value="DUP/COS"/>
</dbReference>
<dbReference type="VEuPathDB" id="FungiDB:SPAR_N00030"/>
<name>A0A8B8UXY7_SACPA</name>
<evidence type="ECO:0000313" key="2">
    <source>
        <dbReference type="RefSeq" id="XP_033768634.1"/>
    </source>
</evidence>
<keyword evidence="1" id="KW-1133">Transmembrane helix</keyword>
<keyword evidence="1" id="KW-0472">Membrane</keyword>
<dbReference type="RefSeq" id="XP_033768634.1">
    <property type="nucleotide sequence ID" value="XM_033912743.1"/>
</dbReference>
<sequence length="379" mass="45185">MKDNEVEDEKSVNALSLKHLEPQKIVLPQNVFRSQLTWICYEIYKSLEFRIWLLLWLPLSVWWKMSSDWIYPFIVSYFFLFLGLIVLPLIHLLSRKRSLSKQLTQFSKEILEHTPGIEADDWEAVARNLNSYLYENKAWNTKYFFFDAADCQGMFRTTLLEPFSLKKDEAAKAKSFKGAVPYIEEALEVYATEVDEQWKLFNSEKAWSPVDLEDVQLPKEVHRFKLTWVLKRIFTIHSLAEFLAFLNCIYVSRNYCIIFRILYLGGIFLIMVPAFQNLRVSLMKMEHKMQFLSTIINEQEGGANGWNEIAKKMNRYLFEKKVWTNEEFFFDGIDCEWFFSHFFYRLLSLKKPMRFASLNIELWPYIKEAQLSRSEEPLV</sequence>
<proteinExistence type="predicted"/>
<dbReference type="OrthoDB" id="4038835at2759"/>
<feature type="transmembrane region" description="Helical" evidence="1">
    <location>
        <begin position="69"/>
        <end position="93"/>
    </location>
</feature>
<gene>
    <name evidence="2" type="ORF">SPAR_N00030</name>
</gene>
<reference evidence="2" key="1">
    <citation type="journal article" date="2017" name="Nat. Genet.">
        <title>Contrasting evolutionary genome dynamics between domesticated and wild yeasts.</title>
        <authorList>
            <person name="Yue J.X."/>
            <person name="Li J."/>
            <person name="Aigrain L."/>
            <person name="Hallin J."/>
            <person name="Persson K."/>
            <person name="Oliver K."/>
            <person name="Bergstrom A."/>
            <person name="Coupland P."/>
            <person name="Warringer J."/>
            <person name="Lagomarsino M.C."/>
            <person name="Fischer G."/>
            <person name="Durbin R."/>
            <person name="Liti G."/>
        </authorList>
    </citation>
    <scope>NUCLEOTIDE SEQUENCE</scope>
    <source>
        <strain evidence="2">CBS432</strain>
    </source>
</reference>
<dbReference type="GeneID" id="54633045"/>
<accession>A0A8B8UXY7</accession>